<name>A0A1Y1ZC20_9FUNG</name>
<reference evidence="1 2" key="1">
    <citation type="submission" date="2016-08" db="EMBL/GenBank/DDBJ databases">
        <title>A Parts List for Fungal Cellulosomes Revealed by Comparative Genomics.</title>
        <authorList>
            <consortium name="DOE Joint Genome Institute"/>
            <person name="Haitjema C.H."/>
            <person name="Gilmore S.P."/>
            <person name="Henske J.K."/>
            <person name="Solomon K.V."/>
            <person name="De Groot R."/>
            <person name="Kuo A."/>
            <person name="Mondo S.J."/>
            <person name="Salamov A.A."/>
            <person name="Labutti K."/>
            <person name="Zhao Z."/>
            <person name="Chiniquy J."/>
            <person name="Barry K."/>
            <person name="Brewer H.M."/>
            <person name="Purvine S.O."/>
            <person name="Wright A.T."/>
            <person name="Boxma B."/>
            <person name="Van Alen T."/>
            <person name="Hackstein J.H."/>
            <person name="Baker S.E."/>
            <person name="Grigoriev I.V."/>
            <person name="O'Malley M.A."/>
        </authorList>
    </citation>
    <scope>NUCLEOTIDE SEQUENCE [LARGE SCALE GENOMIC DNA]</scope>
    <source>
        <strain evidence="1 2">G1</strain>
    </source>
</reference>
<evidence type="ECO:0000313" key="2">
    <source>
        <dbReference type="Proteomes" id="UP000193920"/>
    </source>
</evidence>
<dbReference type="InterPro" id="IPR023214">
    <property type="entry name" value="HAD_sf"/>
</dbReference>
<dbReference type="InterPro" id="IPR036412">
    <property type="entry name" value="HAD-like_sf"/>
</dbReference>
<dbReference type="SUPFAM" id="SSF56784">
    <property type="entry name" value="HAD-like"/>
    <property type="match status" value="1"/>
</dbReference>
<dbReference type="EMBL" id="MCOG01000428">
    <property type="protein sequence ID" value="ORY07810.1"/>
    <property type="molecule type" value="Genomic_DNA"/>
</dbReference>
<gene>
    <name evidence="1" type="ORF">LY90DRAFT_440313</name>
</gene>
<comment type="caution">
    <text evidence="1">The sequence shown here is derived from an EMBL/GenBank/DDBJ whole genome shotgun (WGS) entry which is preliminary data.</text>
</comment>
<feature type="non-terminal residue" evidence="1">
    <location>
        <position position="1"/>
    </location>
</feature>
<proteinExistence type="predicted"/>
<accession>A0A1Y1ZC20</accession>
<keyword evidence="2" id="KW-1185">Reference proteome</keyword>
<dbReference type="GO" id="GO:0000287">
    <property type="term" value="F:magnesium ion binding"/>
    <property type="evidence" value="ECO:0007669"/>
    <property type="project" value="TreeGrafter"/>
</dbReference>
<dbReference type="GO" id="GO:0005829">
    <property type="term" value="C:cytosol"/>
    <property type="evidence" value="ECO:0007669"/>
    <property type="project" value="TreeGrafter"/>
</dbReference>
<dbReference type="OrthoDB" id="27226at2759"/>
<evidence type="ECO:0008006" key="3">
    <source>
        <dbReference type="Google" id="ProtNLM"/>
    </source>
</evidence>
<dbReference type="AlphaFoldDB" id="A0A1Y1ZC20"/>
<dbReference type="PANTHER" id="PTHR10000">
    <property type="entry name" value="PHOSPHOSERINE PHOSPHATASE"/>
    <property type="match status" value="1"/>
</dbReference>
<dbReference type="GO" id="GO:0016791">
    <property type="term" value="F:phosphatase activity"/>
    <property type="evidence" value="ECO:0007669"/>
    <property type="project" value="TreeGrafter"/>
</dbReference>
<dbReference type="PANTHER" id="PTHR10000:SF8">
    <property type="entry name" value="HAD SUPERFAMILY HYDROLASE-LIKE, TYPE 3"/>
    <property type="match status" value="1"/>
</dbReference>
<evidence type="ECO:0000313" key="1">
    <source>
        <dbReference type="EMBL" id="ORY07810.1"/>
    </source>
</evidence>
<organism evidence="1 2">
    <name type="scientific">Neocallimastix californiae</name>
    <dbReference type="NCBI Taxonomy" id="1754190"/>
    <lineage>
        <taxon>Eukaryota</taxon>
        <taxon>Fungi</taxon>
        <taxon>Fungi incertae sedis</taxon>
        <taxon>Chytridiomycota</taxon>
        <taxon>Chytridiomycota incertae sedis</taxon>
        <taxon>Neocallimastigomycetes</taxon>
        <taxon>Neocallimastigales</taxon>
        <taxon>Neocallimastigaceae</taxon>
        <taxon>Neocallimastix</taxon>
    </lineage>
</organism>
<dbReference type="Pfam" id="PF08282">
    <property type="entry name" value="Hydrolase_3"/>
    <property type="match status" value="1"/>
</dbReference>
<protein>
    <recommendedName>
        <fullName evidence="3">HAD-like protein</fullName>
    </recommendedName>
</protein>
<sequence length="84" mass="9527">PSITEFMPYQTNKGTRLTQLIKLLNISKEEVIAFGDGENVGWLVAIENVHEDLKSYAKIITQSNVEDGVTDLLEKIFLKEDFLN</sequence>
<dbReference type="Gene3D" id="3.40.50.1000">
    <property type="entry name" value="HAD superfamily/HAD-like"/>
    <property type="match status" value="1"/>
</dbReference>
<dbReference type="Proteomes" id="UP000193920">
    <property type="component" value="Unassembled WGS sequence"/>
</dbReference>